<feature type="region of interest" description="Disordered" evidence="2">
    <location>
        <begin position="300"/>
        <end position="349"/>
    </location>
</feature>
<feature type="compositionally biased region" description="Basic residues" evidence="2">
    <location>
        <begin position="1039"/>
        <end position="1051"/>
    </location>
</feature>
<accession>A0A316U5R1</accession>
<proteinExistence type="inferred from homology"/>
<sequence>MAGNTSDLNTSSLVAVLLVTSTSSRAPQVVFRYPRKPRPLRRLSKVQYYAGQQAEWAGEASQSAYGRGSTATDGFSIGADEQHNWAQWEEQGEDSEASSLSDQGTSSDDGSFGSSDHESASGSDSDQRSITEASELTDNESASEALSTSRTGPAASVGRRSRRDIDPSSSLRYSSRNPASSSRVSSQRRARSPSVARMSSSLRDPTVEYSPERHSQAGESAGRARRRGLTLTATDQQQLRDPRKSIKEHSPSRRARNAKAFSTYLGFPVEDLAEFLAPDRDLCNRRFDFTVDDLTFVGHPVRIPSKSRNTQNTDSPDDQDERGRQGRSAQQSSDLGAASAPPSASTGSSATPEVTLFHLILVLQSPDPSYAAPSLDLTTWLGFWYDNVCFKMTAALWAEEQRCSYVSEEADVLFKLWGEVEGNSGSGPSYALHLNRILLTSSMARCFRNLYRCLSRPSPHRTPFVTVNELDVHLQLPPLLVDPARMVKSIMELGPSIDAVNAEMRAEQEGGRGAGELVRGTGAALDEWTKASGPPLFPWKTLLLLSDPEDEDVPKIKRYRSLGGQVVELSTDDESSLDELEEVGLADAGIEIWAKRFTALLKPTVSGLLTFNELAALLGWDLEEDVYPMARHLVYYKQARVIDVPMIQNTYGLSPLVDLASISRFSTSFALRFPQQQPLPRLLAALGSSFQPFYNHWLSVHSGSSNAASSSQEPQKDPTRRQNAFDVLIWLLRHEIIIQQHLRFRLIASEAVKRKARQMWEEQRALRDEALHRREELKEWRRERRALKKGPDPSRREGELVPLVPQSAPGGSGFQTTSVGAPIEEGDRGRAPRPRSRSAEARDRSRGTSKDDPLASKNAASRVSSSSSRSRSRNPLPLGRISALGRLTSAAGGSGVYTPEGSYRRGQGGTETALEFERRPVQRSRSPSSNLPTGLEVVTHAKDNSSGSGAVLQPVNSFTRDRAASFLAEQHRRRALSMVRGGTANSVGSGEASHHSSPRTESHQFAASGGGVGIGRGRPRGESSASGSALPAHMAAQRRLSRSPSRARMRVRGFGDQEEVWIDGEEVKVEDEEEVGLVPAAEEARRLSNVGEEESEVQAAAAAAQASPSLGTDPDTPQVRETAGLHNSVHESVRSKHATFDLHPGLSDRGGRRGTSFSSDGSADDDDDSDGDSDLSQNPYLNQNFEEEFPEPSYDFTPSLISVPNRASREESAWIHAMLEGKDDVSDAFRRLTPYLDGRHTIDEALADGELNMRRRDLRNLLNRFAEEILTFVHP</sequence>
<feature type="domain" description="GATOR1 complex protein NPRL3 C-terminal HTH" evidence="3">
    <location>
        <begin position="1208"/>
        <end position="1269"/>
    </location>
</feature>
<comment type="similarity">
    <text evidence="1">Belongs to the NPR3 family.</text>
</comment>
<dbReference type="PANTHER" id="PTHR13153">
    <property type="entry name" value="CGTHBA PROTEIN -14 GENE PROTEIN"/>
    <property type="match status" value="1"/>
</dbReference>
<feature type="region of interest" description="Disordered" evidence="2">
    <location>
        <begin position="56"/>
        <end position="257"/>
    </location>
</feature>
<dbReference type="Pfam" id="PF24064">
    <property type="entry name" value="HTH_NPRL3"/>
    <property type="match status" value="1"/>
</dbReference>
<feature type="compositionally biased region" description="Basic and acidic residues" evidence="2">
    <location>
        <begin position="992"/>
        <end position="1002"/>
    </location>
</feature>
<feature type="region of interest" description="Disordered" evidence="2">
    <location>
        <begin position="784"/>
        <end position="878"/>
    </location>
</feature>
<evidence type="ECO:0000313" key="5">
    <source>
        <dbReference type="Proteomes" id="UP000245942"/>
    </source>
</evidence>
<feature type="compositionally biased region" description="Basic and acidic residues" evidence="2">
    <location>
        <begin position="238"/>
        <end position="251"/>
    </location>
</feature>
<feature type="compositionally biased region" description="Basic and acidic residues" evidence="2">
    <location>
        <begin position="115"/>
        <end position="129"/>
    </location>
</feature>
<dbReference type="AlphaFoldDB" id="A0A316U5R1"/>
<dbReference type="STRING" id="1684307.A0A316U5R1"/>
<dbReference type="PANTHER" id="PTHR13153:SF5">
    <property type="entry name" value="GATOR COMPLEX PROTEIN NPRL3"/>
    <property type="match status" value="1"/>
</dbReference>
<dbReference type="InterPro" id="IPR005365">
    <property type="entry name" value="Npr3"/>
</dbReference>
<name>A0A316U5R1_9BASI</name>
<dbReference type="Proteomes" id="UP000245942">
    <property type="component" value="Unassembled WGS sequence"/>
</dbReference>
<gene>
    <name evidence="4" type="ORF">BCV69DRAFT_282785</name>
</gene>
<dbReference type="RefSeq" id="XP_025347736.1">
    <property type="nucleotide sequence ID" value="XM_025492472.1"/>
</dbReference>
<feature type="compositionally biased region" description="Basic and acidic residues" evidence="2">
    <location>
        <begin position="1128"/>
        <end position="1140"/>
    </location>
</feature>
<protein>
    <recommendedName>
        <fullName evidence="3">GATOR1 complex protein NPRL3 C-terminal HTH domain-containing protein</fullName>
    </recommendedName>
</protein>
<feature type="compositionally biased region" description="Polar residues" evidence="2">
    <location>
        <begin position="130"/>
        <end position="151"/>
    </location>
</feature>
<reference evidence="4 5" key="1">
    <citation type="journal article" date="2018" name="Mol. Biol. Evol.">
        <title>Broad Genomic Sampling Reveals a Smut Pathogenic Ancestry of the Fungal Clade Ustilaginomycotina.</title>
        <authorList>
            <person name="Kijpornyongpan T."/>
            <person name="Mondo S.J."/>
            <person name="Barry K."/>
            <person name="Sandor L."/>
            <person name="Lee J."/>
            <person name="Lipzen A."/>
            <person name="Pangilinan J."/>
            <person name="LaButti K."/>
            <person name="Hainaut M."/>
            <person name="Henrissat B."/>
            <person name="Grigoriev I.V."/>
            <person name="Spatafora J.W."/>
            <person name="Aime M.C."/>
        </authorList>
    </citation>
    <scope>NUCLEOTIDE SEQUENCE [LARGE SCALE GENOMIC DNA]</scope>
    <source>
        <strain evidence="4 5">MCA 4718</strain>
    </source>
</reference>
<evidence type="ECO:0000256" key="1">
    <source>
        <dbReference type="ARBA" id="ARBA00010546"/>
    </source>
</evidence>
<feature type="compositionally biased region" description="Polar residues" evidence="2">
    <location>
        <begin position="60"/>
        <end position="73"/>
    </location>
</feature>
<evidence type="ECO:0000256" key="2">
    <source>
        <dbReference type="SAM" id="MobiDB-lite"/>
    </source>
</evidence>
<dbReference type="GeneID" id="37014206"/>
<keyword evidence="5" id="KW-1185">Reference proteome</keyword>
<dbReference type="GO" id="GO:0010508">
    <property type="term" value="P:positive regulation of autophagy"/>
    <property type="evidence" value="ECO:0007669"/>
    <property type="project" value="TreeGrafter"/>
</dbReference>
<evidence type="ECO:0000313" key="4">
    <source>
        <dbReference type="EMBL" id="PWN20576.1"/>
    </source>
</evidence>
<dbReference type="GO" id="GO:0034198">
    <property type="term" value="P:cellular response to amino acid starvation"/>
    <property type="evidence" value="ECO:0007669"/>
    <property type="project" value="TreeGrafter"/>
</dbReference>
<feature type="compositionally biased region" description="Low complexity" evidence="2">
    <location>
        <begin position="167"/>
        <end position="185"/>
    </location>
</feature>
<organism evidence="4 5">
    <name type="scientific">Pseudomicrostroma glucosiphilum</name>
    <dbReference type="NCBI Taxonomy" id="1684307"/>
    <lineage>
        <taxon>Eukaryota</taxon>
        <taxon>Fungi</taxon>
        <taxon>Dikarya</taxon>
        <taxon>Basidiomycota</taxon>
        <taxon>Ustilaginomycotina</taxon>
        <taxon>Exobasidiomycetes</taxon>
        <taxon>Microstromatales</taxon>
        <taxon>Microstromatales incertae sedis</taxon>
        <taxon>Pseudomicrostroma</taxon>
    </lineage>
</organism>
<dbReference type="OrthoDB" id="18648at2759"/>
<feature type="region of interest" description="Disordered" evidence="2">
    <location>
        <begin position="980"/>
        <end position="1051"/>
    </location>
</feature>
<dbReference type="GO" id="GO:0038202">
    <property type="term" value="P:TORC1 signaling"/>
    <property type="evidence" value="ECO:0007669"/>
    <property type="project" value="TreeGrafter"/>
</dbReference>
<dbReference type="Pfam" id="PF03666">
    <property type="entry name" value="NPR3"/>
    <property type="match status" value="1"/>
</dbReference>
<dbReference type="InterPro" id="IPR056603">
    <property type="entry name" value="HTH_NPRL3"/>
</dbReference>
<feature type="region of interest" description="Disordered" evidence="2">
    <location>
        <begin position="1084"/>
        <end position="1180"/>
    </location>
</feature>
<dbReference type="GO" id="GO:1990130">
    <property type="term" value="C:GATOR1 complex"/>
    <property type="evidence" value="ECO:0007669"/>
    <property type="project" value="TreeGrafter"/>
</dbReference>
<dbReference type="GO" id="GO:1904262">
    <property type="term" value="P:negative regulation of TORC1 signaling"/>
    <property type="evidence" value="ECO:0007669"/>
    <property type="project" value="TreeGrafter"/>
</dbReference>
<feature type="compositionally biased region" description="Basic and acidic residues" evidence="2">
    <location>
        <begin position="837"/>
        <end position="854"/>
    </location>
</feature>
<feature type="compositionally biased region" description="Low complexity" evidence="2">
    <location>
        <begin position="98"/>
        <end position="114"/>
    </location>
</feature>
<feature type="compositionally biased region" description="Low complexity" evidence="2">
    <location>
        <begin position="336"/>
        <end position="349"/>
    </location>
</feature>
<feature type="region of interest" description="Disordered" evidence="2">
    <location>
        <begin position="890"/>
        <end position="934"/>
    </location>
</feature>
<feature type="compositionally biased region" description="Basic and acidic residues" evidence="2">
    <location>
        <begin position="789"/>
        <end position="799"/>
    </location>
</feature>
<feature type="compositionally biased region" description="Acidic residues" evidence="2">
    <location>
        <begin position="1162"/>
        <end position="1173"/>
    </location>
</feature>
<evidence type="ECO:0000259" key="3">
    <source>
        <dbReference type="Pfam" id="PF24064"/>
    </source>
</evidence>
<dbReference type="EMBL" id="KZ819327">
    <property type="protein sequence ID" value="PWN20576.1"/>
    <property type="molecule type" value="Genomic_DNA"/>
</dbReference>